<keyword evidence="2" id="KW-0812">Transmembrane</keyword>
<feature type="domain" description="Threonine/serine exporter-like N-terminal" evidence="3">
    <location>
        <begin position="16"/>
        <end position="254"/>
    </location>
</feature>
<evidence type="ECO:0000259" key="3">
    <source>
        <dbReference type="Pfam" id="PF06738"/>
    </source>
</evidence>
<evidence type="ECO:0000256" key="1">
    <source>
        <dbReference type="ARBA" id="ARBA00034125"/>
    </source>
</evidence>
<proteinExistence type="inferred from homology"/>
<feature type="transmembrane region" description="Helical" evidence="2">
    <location>
        <begin position="131"/>
        <end position="157"/>
    </location>
</feature>
<dbReference type="GO" id="GO:0022857">
    <property type="term" value="F:transmembrane transporter activity"/>
    <property type="evidence" value="ECO:0007669"/>
    <property type="project" value="InterPro"/>
</dbReference>
<name>A0A517YNG4_9BACT</name>
<organism evidence="4 5">
    <name type="scientific">Anatilimnocola aggregata</name>
    <dbReference type="NCBI Taxonomy" id="2528021"/>
    <lineage>
        <taxon>Bacteria</taxon>
        <taxon>Pseudomonadati</taxon>
        <taxon>Planctomycetota</taxon>
        <taxon>Planctomycetia</taxon>
        <taxon>Pirellulales</taxon>
        <taxon>Pirellulaceae</taxon>
        <taxon>Anatilimnocola</taxon>
    </lineage>
</organism>
<feature type="transmembrane region" description="Helical" evidence="2">
    <location>
        <begin position="236"/>
        <end position="257"/>
    </location>
</feature>
<dbReference type="PANTHER" id="PTHR31082">
    <property type="entry name" value="PHEROMONE-REGULATED MEMBRANE PROTEIN 10"/>
    <property type="match status" value="1"/>
</dbReference>
<evidence type="ECO:0000256" key="2">
    <source>
        <dbReference type="SAM" id="Phobius"/>
    </source>
</evidence>
<feature type="transmembrane region" description="Helical" evidence="2">
    <location>
        <begin position="297"/>
        <end position="316"/>
    </location>
</feature>
<dbReference type="Pfam" id="PF06738">
    <property type="entry name" value="ThrE"/>
    <property type="match status" value="1"/>
</dbReference>
<keyword evidence="2" id="KW-1133">Transmembrane helix</keyword>
<dbReference type="PANTHER" id="PTHR31082:SF4">
    <property type="entry name" value="PHEROMONE-REGULATED MEMBRANE PROTEIN 10"/>
    <property type="match status" value="1"/>
</dbReference>
<feature type="transmembrane region" description="Helical" evidence="2">
    <location>
        <begin position="347"/>
        <end position="366"/>
    </location>
</feature>
<feature type="transmembrane region" description="Helical" evidence="2">
    <location>
        <begin position="386"/>
        <end position="406"/>
    </location>
</feature>
<evidence type="ECO:0000313" key="5">
    <source>
        <dbReference type="Proteomes" id="UP000315017"/>
    </source>
</evidence>
<protein>
    <recommendedName>
        <fullName evidence="3">Threonine/serine exporter-like N-terminal domain-containing protein</fullName>
    </recommendedName>
</protein>
<feature type="transmembrane region" description="Helical" evidence="2">
    <location>
        <begin position="202"/>
        <end position="224"/>
    </location>
</feature>
<feature type="transmembrane region" description="Helical" evidence="2">
    <location>
        <begin position="269"/>
        <end position="290"/>
    </location>
</feature>
<dbReference type="RefSeq" id="WP_145099451.1">
    <property type="nucleotide sequence ID" value="NZ_CP036274.1"/>
</dbReference>
<reference evidence="4 5" key="1">
    <citation type="submission" date="2019-02" db="EMBL/GenBank/DDBJ databases">
        <title>Deep-cultivation of Planctomycetes and their phenomic and genomic characterization uncovers novel biology.</title>
        <authorList>
            <person name="Wiegand S."/>
            <person name="Jogler M."/>
            <person name="Boedeker C."/>
            <person name="Pinto D."/>
            <person name="Vollmers J."/>
            <person name="Rivas-Marin E."/>
            <person name="Kohn T."/>
            <person name="Peeters S.H."/>
            <person name="Heuer A."/>
            <person name="Rast P."/>
            <person name="Oberbeckmann S."/>
            <person name="Bunk B."/>
            <person name="Jeske O."/>
            <person name="Meyerdierks A."/>
            <person name="Storesund J.E."/>
            <person name="Kallscheuer N."/>
            <person name="Luecker S."/>
            <person name="Lage O.M."/>
            <person name="Pohl T."/>
            <person name="Merkel B.J."/>
            <person name="Hornburger P."/>
            <person name="Mueller R.-W."/>
            <person name="Bruemmer F."/>
            <person name="Labrenz M."/>
            <person name="Spormann A.M."/>
            <person name="Op den Camp H."/>
            <person name="Overmann J."/>
            <person name="Amann R."/>
            <person name="Jetten M.S.M."/>
            <person name="Mascher T."/>
            <person name="Medema M.H."/>
            <person name="Devos D.P."/>
            <person name="Kaster A.-K."/>
            <person name="Ovreas L."/>
            <person name="Rohde M."/>
            <person name="Galperin M.Y."/>
            <person name="Jogler C."/>
        </authorList>
    </citation>
    <scope>NUCLEOTIDE SEQUENCE [LARGE SCALE GENOMIC DNA]</scope>
    <source>
        <strain evidence="4 5">ETA_A8</strain>
    </source>
</reference>
<keyword evidence="2" id="KW-0472">Membrane</keyword>
<keyword evidence="5" id="KW-1185">Reference proteome</keyword>
<dbReference type="KEGG" id="aagg:ETAA8_69270"/>
<gene>
    <name evidence="4" type="ORF">ETAA8_69270</name>
</gene>
<dbReference type="AlphaFoldDB" id="A0A517YNG4"/>
<dbReference type="InterPro" id="IPR010619">
    <property type="entry name" value="ThrE-like_N"/>
</dbReference>
<dbReference type="Proteomes" id="UP000315017">
    <property type="component" value="Chromosome"/>
</dbReference>
<evidence type="ECO:0000313" key="4">
    <source>
        <dbReference type="EMBL" id="QDU31767.1"/>
    </source>
</evidence>
<feature type="transmembrane region" description="Helical" evidence="2">
    <location>
        <begin position="169"/>
        <end position="190"/>
    </location>
</feature>
<dbReference type="OrthoDB" id="235893at2"/>
<accession>A0A517YNG4</accession>
<dbReference type="InterPro" id="IPR051361">
    <property type="entry name" value="ThrE/Ser_Exporter"/>
</dbReference>
<dbReference type="EMBL" id="CP036274">
    <property type="protein sequence ID" value="QDU31767.1"/>
    <property type="molecule type" value="Genomic_DNA"/>
</dbReference>
<sequence>MAQAPATVETKALLEFMFRLGQAYLACGEQTPQVELQLRRVASAYKARRSRVVVFPTAIFISVNDGVDDRIAVADGPTQNLRLDQIADIYDLGELALAAEITPREGIERLTAILRTAPRFGAVGEVLGHTILAVGVAMILASAFTNLIVAAVLGAFIGALKLLNKDRPVLAVPLPVIAAAIVSAVVYLAVKYELPVVPIHALVPPLVSFLPGAMLSLGMVELVYGDMVSGSSRLTTGFVQLMLLAFGLVAGAALVGVSSDSLIEASDQIQIPWVQWLGVVVFGVGVFFHFSAPRNSFWWMQLVLVLAFAAQQLGAALLGKEISGFFGMLVATPLGYLIQLRFKGPPAMVTFLPCFWLLVPGSLGLLSVTRMLSDRAAGVDGLVSTLFIFISLALGSLMGASLYKWLSERFGGWRLLIGRTNSSLKQRRKR</sequence>
<comment type="similarity">
    <text evidence="1">Belongs to the ThrE exporter (TC 2.A.79) family.</text>
</comment>